<protein>
    <submittedName>
        <fullName evidence="1">Uncharacterized protein</fullName>
    </submittedName>
</protein>
<proteinExistence type="predicted"/>
<accession>A0A5J4THB8</accession>
<gene>
    <name evidence="1" type="ORF">EZS28_046935</name>
</gene>
<feature type="non-terminal residue" evidence="1">
    <location>
        <position position="1"/>
    </location>
</feature>
<dbReference type="AlphaFoldDB" id="A0A5J4THB8"/>
<comment type="caution">
    <text evidence="1">The sequence shown here is derived from an EMBL/GenBank/DDBJ whole genome shotgun (WGS) entry which is preliminary data.</text>
</comment>
<evidence type="ECO:0000313" key="1">
    <source>
        <dbReference type="EMBL" id="KAA6357539.1"/>
    </source>
</evidence>
<reference evidence="1 2" key="1">
    <citation type="submission" date="2019-03" db="EMBL/GenBank/DDBJ databases">
        <title>Single cell metagenomics reveals metabolic interactions within the superorganism composed of flagellate Streblomastix strix and complex community of Bacteroidetes bacteria on its surface.</title>
        <authorList>
            <person name="Treitli S.C."/>
            <person name="Kolisko M."/>
            <person name="Husnik F."/>
            <person name="Keeling P."/>
            <person name="Hampl V."/>
        </authorList>
    </citation>
    <scope>NUCLEOTIDE SEQUENCE [LARGE SCALE GENOMIC DNA]</scope>
    <source>
        <strain evidence="1">ST1C</strain>
    </source>
</reference>
<dbReference type="EMBL" id="SNRW01031262">
    <property type="protein sequence ID" value="KAA6357539.1"/>
    <property type="molecule type" value="Genomic_DNA"/>
</dbReference>
<organism evidence="1 2">
    <name type="scientific">Streblomastix strix</name>
    <dbReference type="NCBI Taxonomy" id="222440"/>
    <lineage>
        <taxon>Eukaryota</taxon>
        <taxon>Metamonada</taxon>
        <taxon>Preaxostyla</taxon>
        <taxon>Oxymonadida</taxon>
        <taxon>Streblomastigidae</taxon>
        <taxon>Streblomastix</taxon>
    </lineage>
</organism>
<dbReference type="Proteomes" id="UP000324800">
    <property type="component" value="Unassembled WGS sequence"/>
</dbReference>
<evidence type="ECO:0000313" key="2">
    <source>
        <dbReference type="Proteomes" id="UP000324800"/>
    </source>
</evidence>
<sequence length="37" mass="4079">IQNIPQETLVTDVAPQGWGATLELGMEEVLVALDLWK</sequence>
<name>A0A5J4THB8_9EUKA</name>